<comment type="caution">
    <text evidence="1">The sequence shown here is derived from an EMBL/GenBank/DDBJ whole genome shotgun (WGS) entry which is preliminary data.</text>
</comment>
<sequence length="144" mass="15039">MALKKLKKAFEDAGAFQDKSSGKDTLRDVLVDMAKAGPLLRGVQAVIAVASLDQIILPFPVRVTGLLVQAGDWGNTTDTIVAAEAASTIATVTIPHTTLNGSEVFTPLDVEVPANTPIELEVTQAPTAGANFLATLLMSPIDVE</sequence>
<dbReference type="AlphaFoldDB" id="A0A0F9PEN9"/>
<proteinExistence type="predicted"/>
<gene>
    <name evidence="1" type="ORF">LCGC14_0835750</name>
</gene>
<name>A0A0F9PEN9_9ZZZZ</name>
<protein>
    <submittedName>
        <fullName evidence="1">Uncharacterized protein</fullName>
    </submittedName>
</protein>
<evidence type="ECO:0000313" key="1">
    <source>
        <dbReference type="EMBL" id="KKN30260.1"/>
    </source>
</evidence>
<dbReference type="EMBL" id="LAZR01002422">
    <property type="protein sequence ID" value="KKN30260.1"/>
    <property type="molecule type" value="Genomic_DNA"/>
</dbReference>
<accession>A0A0F9PEN9</accession>
<organism evidence="1">
    <name type="scientific">marine sediment metagenome</name>
    <dbReference type="NCBI Taxonomy" id="412755"/>
    <lineage>
        <taxon>unclassified sequences</taxon>
        <taxon>metagenomes</taxon>
        <taxon>ecological metagenomes</taxon>
    </lineage>
</organism>
<reference evidence="1" key="1">
    <citation type="journal article" date="2015" name="Nature">
        <title>Complex archaea that bridge the gap between prokaryotes and eukaryotes.</title>
        <authorList>
            <person name="Spang A."/>
            <person name="Saw J.H."/>
            <person name="Jorgensen S.L."/>
            <person name="Zaremba-Niedzwiedzka K."/>
            <person name="Martijn J."/>
            <person name="Lind A.E."/>
            <person name="van Eijk R."/>
            <person name="Schleper C."/>
            <person name="Guy L."/>
            <person name="Ettema T.J."/>
        </authorList>
    </citation>
    <scope>NUCLEOTIDE SEQUENCE</scope>
</reference>